<dbReference type="AlphaFoldDB" id="A0AAV0PYM3"/>
<comment type="caution">
    <text evidence="1">The sequence shown here is derived from an EMBL/GenBank/DDBJ whole genome shotgun (WGS) entry which is preliminary data.</text>
</comment>
<sequence length="83" mass="9599">MCMLISRITGSLQHLWSKLAKGDISRCTIRPKKVLETLNMGGKSMLKMLRMKLISQEPSKYRLYVVLLKRKMLRITVGKLFTS</sequence>
<gene>
    <name evidence="1" type="ORF">LITE_LOCUS40738</name>
</gene>
<reference evidence="1" key="1">
    <citation type="submission" date="2022-08" db="EMBL/GenBank/DDBJ databases">
        <authorList>
            <person name="Gutierrez-Valencia J."/>
        </authorList>
    </citation>
    <scope>NUCLEOTIDE SEQUENCE</scope>
</reference>
<evidence type="ECO:0000313" key="1">
    <source>
        <dbReference type="EMBL" id="CAI0476334.1"/>
    </source>
</evidence>
<keyword evidence="2" id="KW-1185">Reference proteome</keyword>
<organism evidence="1 2">
    <name type="scientific">Linum tenue</name>
    <dbReference type="NCBI Taxonomy" id="586396"/>
    <lineage>
        <taxon>Eukaryota</taxon>
        <taxon>Viridiplantae</taxon>
        <taxon>Streptophyta</taxon>
        <taxon>Embryophyta</taxon>
        <taxon>Tracheophyta</taxon>
        <taxon>Spermatophyta</taxon>
        <taxon>Magnoliopsida</taxon>
        <taxon>eudicotyledons</taxon>
        <taxon>Gunneridae</taxon>
        <taxon>Pentapetalae</taxon>
        <taxon>rosids</taxon>
        <taxon>fabids</taxon>
        <taxon>Malpighiales</taxon>
        <taxon>Linaceae</taxon>
        <taxon>Linum</taxon>
    </lineage>
</organism>
<evidence type="ECO:0000313" key="2">
    <source>
        <dbReference type="Proteomes" id="UP001154282"/>
    </source>
</evidence>
<dbReference type="EMBL" id="CAMGYJ010000009">
    <property type="protein sequence ID" value="CAI0476334.1"/>
    <property type="molecule type" value="Genomic_DNA"/>
</dbReference>
<accession>A0AAV0PYM3</accession>
<protein>
    <submittedName>
        <fullName evidence="1">Uncharacterized protein</fullName>
    </submittedName>
</protein>
<name>A0AAV0PYM3_9ROSI</name>
<dbReference type="Proteomes" id="UP001154282">
    <property type="component" value="Unassembled WGS sequence"/>
</dbReference>
<proteinExistence type="predicted"/>